<dbReference type="Proteomes" id="UP001372834">
    <property type="component" value="Unassembled WGS sequence"/>
</dbReference>
<comment type="caution">
    <text evidence="2">The sequence shown here is derived from an EMBL/GenBank/DDBJ whole genome shotgun (WGS) entry which is preliminary data.</text>
</comment>
<dbReference type="EMBL" id="JAWJWE010000039">
    <property type="protein sequence ID" value="KAK6621187.1"/>
    <property type="molecule type" value="Genomic_DNA"/>
</dbReference>
<evidence type="ECO:0000256" key="1">
    <source>
        <dbReference type="SAM" id="MobiDB-lite"/>
    </source>
</evidence>
<organism evidence="2 3">
    <name type="scientific">Polyplax serrata</name>
    <name type="common">Common mouse louse</name>
    <dbReference type="NCBI Taxonomy" id="468196"/>
    <lineage>
        <taxon>Eukaryota</taxon>
        <taxon>Metazoa</taxon>
        <taxon>Ecdysozoa</taxon>
        <taxon>Arthropoda</taxon>
        <taxon>Hexapoda</taxon>
        <taxon>Insecta</taxon>
        <taxon>Pterygota</taxon>
        <taxon>Neoptera</taxon>
        <taxon>Paraneoptera</taxon>
        <taxon>Psocodea</taxon>
        <taxon>Troctomorpha</taxon>
        <taxon>Phthiraptera</taxon>
        <taxon>Anoplura</taxon>
        <taxon>Polyplacidae</taxon>
        <taxon>Polyplax</taxon>
    </lineage>
</organism>
<name>A0AAN8PF76_POLSC</name>
<proteinExistence type="predicted"/>
<sequence>MFGEICRIAGKYTMLAYLSEKDRKARNSSEITGLHSVIHYDSQRSLITYTDIPVFFFIKGHIHEPGHFVRKRSHAIILSQKFVVGGSGNDGDPEKATGPNVSCRTSQKAPGWRAEKRFAARAILLRSQYSQDQNT</sequence>
<protein>
    <submittedName>
        <fullName evidence="2">Uncharacterized protein</fullName>
    </submittedName>
</protein>
<feature type="region of interest" description="Disordered" evidence="1">
    <location>
        <begin position="86"/>
        <end position="107"/>
    </location>
</feature>
<dbReference type="AlphaFoldDB" id="A0AAN8PF76"/>
<accession>A0AAN8PF76</accession>
<evidence type="ECO:0000313" key="2">
    <source>
        <dbReference type="EMBL" id="KAK6621187.1"/>
    </source>
</evidence>
<reference evidence="2 3" key="1">
    <citation type="submission" date="2023-10" db="EMBL/GenBank/DDBJ databases">
        <title>Genomes of two closely related lineages of the louse Polyplax serrata with different host specificities.</title>
        <authorList>
            <person name="Martinu J."/>
            <person name="Tarabai H."/>
            <person name="Stefka J."/>
            <person name="Hypsa V."/>
        </authorList>
    </citation>
    <scope>NUCLEOTIDE SEQUENCE [LARGE SCALE GENOMIC DNA]</scope>
    <source>
        <strain evidence="2">HR10_N</strain>
    </source>
</reference>
<evidence type="ECO:0000313" key="3">
    <source>
        <dbReference type="Proteomes" id="UP001372834"/>
    </source>
</evidence>
<gene>
    <name evidence="2" type="ORF">RUM43_011493</name>
</gene>